<dbReference type="Gene3D" id="3.30.70.1820">
    <property type="entry name" value="L1 transposable element, RRM domain"/>
    <property type="match status" value="1"/>
</dbReference>
<protein>
    <recommendedName>
        <fullName evidence="5">L1 transposable element RRM domain-containing protein</fullName>
    </recommendedName>
</protein>
<dbReference type="Ensembl" id="ENSFHET00000008544.1">
    <property type="protein sequence ID" value="ENSFHEP00000004622.1"/>
    <property type="gene ID" value="ENSFHEG00000005534.1"/>
</dbReference>
<feature type="coiled-coil region" evidence="1">
    <location>
        <begin position="64"/>
        <end position="135"/>
    </location>
</feature>
<dbReference type="AlphaFoldDB" id="A0A3Q2NYR9"/>
<feature type="compositionally biased region" description="Acidic residues" evidence="2">
    <location>
        <begin position="35"/>
        <end position="44"/>
    </location>
</feature>
<dbReference type="GeneTree" id="ENSGT00940000160789"/>
<dbReference type="PANTHER" id="PTHR11505">
    <property type="entry name" value="L1 TRANSPOSABLE ELEMENT-RELATED"/>
    <property type="match status" value="1"/>
</dbReference>
<evidence type="ECO:0008006" key="5">
    <source>
        <dbReference type="Google" id="ProtNLM"/>
    </source>
</evidence>
<dbReference type="InterPro" id="IPR004244">
    <property type="entry name" value="Transposase_22"/>
</dbReference>
<organism evidence="3 4">
    <name type="scientific">Fundulus heteroclitus</name>
    <name type="common">Killifish</name>
    <name type="synonym">Mummichog</name>
    <dbReference type="NCBI Taxonomy" id="8078"/>
    <lineage>
        <taxon>Eukaryota</taxon>
        <taxon>Metazoa</taxon>
        <taxon>Chordata</taxon>
        <taxon>Craniata</taxon>
        <taxon>Vertebrata</taxon>
        <taxon>Euteleostomi</taxon>
        <taxon>Actinopterygii</taxon>
        <taxon>Neopterygii</taxon>
        <taxon>Teleostei</taxon>
        <taxon>Neoteleostei</taxon>
        <taxon>Acanthomorphata</taxon>
        <taxon>Ovalentaria</taxon>
        <taxon>Atherinomorphae</taxon>
        <taxon>Cyprinodontiformes</taxon>
        <taxon>Fundulidae</taxon>
        <taxon>Fundulus</taxon>
    </lineage>
</organism>
<feature type="compositionally biased region" description="Basic residues" evidence="2">
    <location>
        <begin position="17"/>
        <end position="29"/>
    </location>
</feature>
<keyword evidence="4" id="KW-1185">Reference proteome</keyword>
<reference evidence="3" key="1">
    <citation type="submission" date="2025-08" db="UniProtKB">
        <authorList>
            <consortium name="Ensembl"/>
        </authorList>
    </citation>
    <scope>IDENTIFICATION</scope>
</reference>
<evidence type="ECO:0000313" key="4">
    <source>
        <dbReference type="Proteomes" id="UP000265000"/>
    </source>
</evidence>
<evidence type="ECO:0000313" key="3">
    <source>
        <dbReference type="Ensembl" id="ENSFHEP00000004622.1"/>
    </source>
</evidence>
<evidence type="ECO:0000256" key="1">
    <source>
        <dbReference type="SAM" id="Coils"/>
    </source>
</evidence>
<name>A0A3Q2NYR9_FUNHE</name>
<keyword evidence="1" id="KW-0175">Coiled coil</keyword>
<reference evidence="3" key="2">
    <citation type="submission" date="2025-09" db="UniProtKB">
        <authorList>
            <consortium name="Ensembl"/>
        </authorList>
    </citation>
    <scope>IDENTIFICATION</scope>
</reference>
<accession>A0A3Q2NYR9</accession>
<dbReference type="Proteomes" id="UP000265000">
    <property type="component" value="Unplaced"/>
</dbReference>
<feature type="region of interest" description="Disordered" evidence="2">
    <location>
        <begin position="1"/>
        <end position="54"/>
    </location>
</feature>
<sequence length="339" mass="39061">AAEGTRVNPGNGAKSLRGGRCRKPTRPKRKPPDDQSGDASEDDANATSKKAGVDSQQYTLLESIKTLSKDLREFKNEMKHDIEELKEDVKATMKEDLNRFREEMMRELQNQKGNITEAQTRIADLETACLEMKNELLETLEINKAMNDKLVDLESQSRRNNLRIYGVPEGKEDRLVSDFVTDLLTKQLKLSDGSDLRIQRARRALAPRPPPKTAPRSIIVNFLQFNTKEMILKKAWEQKVEMDGKRLYFDNDYASDVMERRKAYGPLKAALKQKGIRFQTPYTKMRIFWDSGVRTYENADETASDMIKRGFNLTWAPKENNLIQLIIKNRKLHPQKNLN</sequence>
<dbReference type="STRING" id="8078.ENSFHEP00000004622"/>
<evidence type="ECO:0000256" key="2">
    <source>
        <dbReference type="SAM" id="MobiDB-lite"/>
    </source>
</evidence>
<proteinExistence type="predicted"/>